<gene>
    <name evidence="2" type="ORF">HU200_000257</name>
</gene>
<sequence length="50" mass="5447">MWGMLGLEEATAGTPAAPERRKRSPPLWPPSFWHFLPSRRAAAAAVTVSS</sequence>
<feature type="compositionally biased region" description="Low complexity" evidence="1">
    <location>
        <begin position="8"/>
        <end position="17"/>
    </location>
</feature>
<evidence type="ECO:0000256" key="1">
    <source>
        <dbReference type="SAM" id="MobiDB-lite"/>
    </source>
</evidence>
<evidence type="ECO:0000313" key="2">
    <source>
        <dbReference type="EMBL" id="KAF8783817.1"/>
    </source>
</evidence>
<proteinExistence type="predicted"/>
<feature type="region of interest" description="Disordered" evidence="1">
    <location>
        <begin position="1"/>
        <end position="25"/>
    </location>
</feature>
<dbReference type="Proteomes" id="UP000636709">
    <property type="component" value="Unassembled WGS sequence"/>
</dbReference>
<organism evidence="2 3">
    <name type="scientific">Digitaria exilis</name>
    <dbReference type="NCBI Taxonomy" id="1010633"/>
    <lineage>
        <taxon>Eukaryota</taxon>
        <taxon>Viridiplantae</taxon>
        <taxon>Streptophyta</taxon>
        <taxon>Embryophyta</taxon>
        <taxon>Tracheophyta</taxon>
        <taxon>Spermatophyta</taxon>
        <taxon>Magnoliopsida</taxon>
        <taxon>Liliopsida</taxon>
        <taxon>Poales</taxon>
        <taxon>Poaceae</taxon>
        <taxon>PACMAD clade</taxon>
        <taxon>Panicoideae</taxon>
        <taxon>Panicodae</taxon>
        <taxon>Paniceae</taxon>
        <taxon>Anthephorinae</taxon>
        <taxon>Digitaria</taxon>
    </lineage>
</organism>
<comment type="caution">
    <text evidence="2">The sequence shown here is derived from an EMBL/GenBank/DDBJ whole genome shotgun (WGS) entry which is preliminary data.</text>
</comment>
<accession>A0A835G312</accession>
<reference evidence="2" key="1">
    <citation type="submission" date="2020-07" db="EMBL/GenBank/DDBJ databases">
        <title>Genome sequence and genetic diversity analysis of an under-domesticated orphan crop, white fonio (Digitaria exilis).</title>
        <authorList>
            <person name="Bennetzen J.L."/>
            <person name="Chen S."/>
            <person name="Ma X."/>
            <person name="Wang X."/>
            <person name="Yssel A.E.J."/>
            <person name="Chaluvadi S.R."/>
            <person name="Johnson M."/>
            <person name="Gangashetty P."/>
            <person name="Hamidou F."/>
            <person name="Sanogo M.D."/>
            <person name="Zwaenepoel A."/>
            <person name="Wallace J."/>
            <person name="Van De Peer Y."/>
            <person name="Van Deynze A."/>
        </authorList>
    </citation>
    <scope>NUCLEOTIDE SEQUENCE</scope>
    <source>
        <tissue evidence="2">Leaves</tissue>
    </source>
</reference>
<dbReference type="EMBL" id="JACEFO010000036">
    <property type="protein sequence ID" value="KAF8783817.1"/>
    <property type="molecule type" value="Genomic_DNA"/>
</dbReference>
<dbReference type="AlphaFoldDB" id="A0A835G312"/>
<protein>
    <submittedName>
        <fullName evidence="2">Uncharacterized protein</fullName>
    </submittedName>
</protein>
<evidence type="ECO:0000313" key="3">
    <source>
        <dbReference type="Proteomes" id="UP000636709"/>
    </source>
</evidence>
<name>A0A835G312_9POAL</name>
<keyword evidence="3" id="KW-1185">Reference proteome</keyword>